<dbReference type="InterPro" id="IPR011006">
    <property type="entry name" value="CheY-like_superfamily"/>
</dbReference>
<keyword evidence="5 8" id="KW-0238">DNA-binding</keyword>
<dbReference type="SUPFAM" id="SSF52172">
    <property type="entry name" value="CheY-like"/>
    <property type="match status" value="1"/>
</dbReference>
<dbReference type="SMART" id="SM00448">
    <property type="entry name" value="REC"/>
    <property type="match status" value="1"/>
</dbReference>
<feature type="compositionally biased region" description="Low complexity" evidence="10">
    <location>
        <begin position="134"/>
        <end position="197"/>
    </location>
</feature>
<keyword evidence="2 9" id="KW-0597">Phosphoprotein</keyword>
<comment type="subcellular location">
    <subcellularLocation>
        <location evidence="1 8">Nucleus</location>
    </subcellularLocation>
</comment>
<dbReference type="GO" id="GO:0005634">
    <property type="term" value="C:nucleus"/>
    <property type="evidence" value="ECO:0007669"/>
    <property type="project" value="UniProtKB-SubCell"/>
</dbReference>
<dbReference type="GO" id="GO:0003700">
    <property type="term" value="F:DNA-binding transcription factor activity"/>
    <property type="evidence" value="ECO:0007669"/>
    <property type="project" value="UniProtKB-UniRule"/>
</dbReference>
<dbReference type="PANTHER" id="PTHR45339:SF1">
    <property type="entry name" value="HYBRID SIGNAL TRANSDUCTION HISTIDINE KINASE J"/>
    <property type="match status" value="1"/>
</dbReference>
<dbReference type="PRINTS" id="PR00056">
    <property type="entry name" value="HSFDOMAIN"/>
</dbReference>
<dbReference type="PANTHER" id="PTHR45339">
    <property type="entry name" value="HYBRID SIGNAL TRANSDUCTION HISTIDINE KINASE J"/>
    <property type="match status" value="1"/>
</dbReference>
<dbReference type="PROSITE" id="PS00434">
    <property type="entry name" value="HSF_DOMAIN"/>
    <property type="match status" value="1"/>
</dbReference>
<dbReference type="GO" id="GO:0006357">
    <property type="term" value="P:regulation of transcription by RNA polymerase II"/>
    <property type="evidence" value="ECO:0007669"/>
    <property type="project" value="UniProtKB-UniRule"/>
</dbReference>
<feature type="modified residue" description="4-aspartylphosphate" evidence="9">
    <location>
        <position position="517"/>
    </location>
</feature>
<dbReference type="InterPro" id="IPR001789">
    <property type="entry name" value="Sig_transdc_resp-reg_receiver"/>
</dbReference>
<accession>A0AAD5P9H3</accession>
<feature type="region of interest" description="Disordered" evidence="10">
    <location>
        <begin position="634"/>
        <end position="667"/>
    </location>
</feature>
<dbReference type="SMART" id="SM00415">
    <property type="entry name" value="HSF"/>
    <property type="match status" value="1"/>
</dbReference>
<dbReference type="FunFam" id="1.10.10.10:FF:000027">
    <property type="entry name" value="Heat shock transcription factor 1"/>
    <property type="match status" value="1"/>
</dbReference>
<dbReference type="Pfam" id="PF00072">
    <property type="entry name" value="Response_reg"/>
    <property type="match status" value="1"/>
</dbReference>
<evidence type="ECO:0000256" key="3">
    <source>
        <dbReference type="ARBA" id="ARBA00023012"/>
    </source>
</evidence>
<organism evidence="12 13">
    <name type="scientific">Phascolomyces articulosus</name>
    <dbReference type="NCBI Taxonomy" id="60185"/>
    <lineage>
        <taxon>Eukaryota</taxon>
        <taxon>Fungi</taxon>
        <taxon>Fungi incertae sedis</taxon>
        <taxon>Mucoromycota</taxon>
        <taxon>Mucoromycotina</taxon>
        <taxon>Mucoromycetes</taxon>
        <taxon>Mucorales</taxon>
        <taxon>Lichtheimiaceae</taxon>
        <taxon>Phascolomyces</taxon>
    </lineage>
</organism>
<name>A0AAD5P9H3_9FUNG</name>
<evidence type="ECO:0000259" key="11">
    <source>
        <dbReference type="PROSITE" id="PS50110"/>
    </source>
</evidence>
<evidence type="ECO:0000313" key="13">
    <source>
        <dbReference type="Proteomes" id="UP001209540"/>
    </source>
</evidence>
<gene>
    <name evidence="12" type="ORF">BDA99DRAFT_522132</name>
</gene>
<dbReference type="GO" id="GO:0000156">
    <property type="term" value="F:phosphorelay response regulator activity"/>
    <property type="evidence" value="ECO:0007669"/>
    <property type="project" value="InterPro"/>
</dbReference>
<evidence type="ECO:0000256" key="6">
    <source>
        <dbReference type="ARBA" id="ARBA00023163"/>
    </source>
</evidence>
<evidence type="ECO:0000313" key="12">
    <source>
        <dbReference type="EMBL" id="KAI9250878.1"/>
    </source>
</evidence>
<feature type="region of interest" description="Disordered" evidence="10">
    <location>
        <begin position="347"/>
        <end position="400"/>
    </location>
</feature>
<feature type="region of interest" description="Disordered" evidence="10">
    <location>
        <begin position="131"/>
        <end position="197"/>
    </location>
</feature>
<evidence type="ECO:0000256" key="5">
    <source>
        <dbReference type="ARBA" id="ARBA00023125"/>
    </source>
</evidence>
<keyword evidence="4 8" id="KW-0805">Transcription regulation</keyword>
<keyword evidence="13" id="KW-1185">Reference proteome</keyword>
<dbReference type="InterPro" id="IPR014402">
    <property type="entry name" value="Sig_transdc_resp-reg_Skn7"/>
</dbReference>
<dbReference type="EMBL" id="JAIXMP010000031">
    <property type="protein sequence ID" value="KAI9250878.1"/>
    <property type="molecule type" value="Genomic_DNA"/>
</dbReference>
<evidence type="ECO:0000256" key="7">
    <source>
        <dbReference type="ARBA" id="ARBA00023242"/>
    </source>
</evidence>
<dbReference type="Pfam" id="PF00447">
    <property type="entry name" value="HSF_DNA-bind"/>
    <property type="match status" value="1"/>
</dbReference>
<evidence type="ECO:0000256" key="1">
    <source>
        <dbReference type="ARBA" id="ARBA00004123"/>
    </source>
</evidence>
<dbReference type="SUPFAM" id="SSF46785">
    <property type="entry name" value="Winged helix' DNA-binding domain"/>
    <property type="match status" value="1"/>
</dbReference>
<evidence type="ECO:0000256" key="9">
    <source>
        <dbReference type="PROSITE-ProRule" id="PRU00169"/>
    </source>
</evidence>
<evidence type="ECO:0000256" key="2">
    <source>
        <dbReference type="ARBA" id="ARBA00022553"/>
    </source>
</evidence>
<dbReference type="Proteomes" id="UP001209540">
    <property type="component" value="Unassembled WGS sequence"/>
</dbReference>
<evidence type="ECO:0000256" key="8">
    <source>
        <dbReference type="PIRNR" id="PIRNR002595"/>
    </source>
</evidence>
<dbReference type="InterPro" id="IPR036390">
    <property type="entry name" value="WH_DNA-bd_sf"/>
</dbReference>
<dbReference type="Gene3D" id="3.40.50.2300">
    <property type="match status" value="1"/>
</dbReference>
<dbReference type="CDD" id="cd17546">
    <property type="entry name" value="REC_hyHK_CKI1_RcsC-like"/>
    <property type="match status" value="1"/>
</dbReference>
<feature type="compositionally biased region" description="Low complexity" evidence="10">
    <location>
        <begin position="641"/>
        <end position="651"/>
    </location>
</feature>
<dbReference type="Gene3D" id="1.10.10.10">
    <property type="entry name" value="Winged helix-like DNA-binding domain superfamily/Winged helix DNA-binding domain"/>
    <property type="match status" value="1"/>
</dbReference>
<reference evidence="12" key="2">
    <citation type="submission" date="2023-02" db="EMBL/GenBank/DDBJ databases">
        <authorList>
            <consortium name="DOE Joint Genome Institute"/>
            <person name="Mondo S.J."/>
            <person name="Chang Y."/>
            <person name="Wang Y."/>
            <person name="Ahrendt S."/>
            <person name="Andreopoulos W."/>
            <person name="Barry K."/>
            <person name="Beard J."/>
            <person name="Benny G.L."/>
            <person name="Blankenship S."/>
            <person name="Bonito G."/>
            <person name="Cuomo C."/>
            <person name="Desiro A."/>
            <person name="Gervers K.A."/>
            <person name="Hundley H."/>
            <person name="Kuo A."/>
            <person name="LaButti K."/>
            <person name="Lang B.F."/>
            <person name="Lipzen A."/>
            <person name="O'Donnell K."/>
            <person name="Pangilinan J."/>
            <person name="Reynolds N."/>
            <person name="Sandor L."/>
            <person name="Smith M.W."/>
            <person name="Tsang A."/>
            <person name="Grigoriev I.V."/>
            <person name="Stajich J.E."/>
            <person name="Spatafora J.W."/>
        </authorList>
    </citation>
    <scope>NUCLEOTIDE SEQUENCE</scope>
    <source>
        <strain evidence="12">RSA 2281</strain>
    </source>
</reference>
<feature type="compositionally biased region" description="Low complexity" evidence="10">
    <location>
        <begin position="365"/>
        <end position="392"/>
    </location>
</feature>
<evidence type="ECO:0000256" key="4">
    <source>
        <dbReference type="ARBA" id="ARBA00023015"/>
    </source>
</evidence>
<sequence>MQIQPSSIFNATSTMSSLHTSNDSTPIGIPEFVKKLFRMLEQDSHTDILIWGIDGKSFVVRDPNEFARLILPKHFKHCNFASFVRQLNKYDFHKVRNPEDGQRPYGEQAWEFQHSHFQYNRRDLLDGIKRKTTAKSSVARTSSSTTMTMPSTTTTHSSIITNEQDNNESLTSSSSSSNHTNTNAMNTSSSSSSSTFILSPSLSKTASMNKEETDELKTIVFHLQSQIQELQHQHTSLTHHLQGLSHNYNGVMDTMSELRKSMASQDELMNQVATRVMIHHHQHHLVKQEQNSMDNVQQMLESYGQVSLQSDRQMEQISKHIESLQQILYSDTPLLLSSSYDVVQQQQQQQTQEQQKTENKHHFLQQQQSSTAFSSSTSPTNTTTSTQNTTPTLCSQPYHTTDESINTTATVVNYPENLRNNVGIVSAATTTATSTHVTIPTTMMGTVPNTPRKRTREPSVLPWSVPPRVLLVDDDSMFRQISTRLLQLAGCIIDVAVDGVEACNKIGSSEYDLVLMDIMMPKLDGISATRTIRQHDTWTPIISMTSNTTDKDIHKYIISGMTDVLPKPVDRSVLTKLLERYCAHLKLTMQRNHQDYPTTVIMSGHPFSSLPTIEQPSFYATAPSIVPMEGSSSPFIYPPFEQQQENNNNNEEGGEGGVPVKRQRIIQ</sequence>
<dbReference type="GO" id="GO:0043565">
    <property type="term" value="F:sequence-specific DNA binding"/>
    <property type="evidence" value="ECO:0007669"/>
    <property type="project" value="InterPro"/>
</dbReference>
<protein>
    <recommendedName>
        <fullName evidence="8">Transcription factor</fullName>
    </recommendedName>
</protein>
<dbReference type="InterPro" id="IPR036388">
    <property type="entry name" value="WH-like_DNA-bd_sf"/>
</dbReference>
<dbReference type="PROSITE" id="PS50110">
    <property type="entry name" value="RESPONSE_REGULATORY"/>
    <property type="match status" value="1"/>
</dbReference>
<dbReference type="PIRSF" id="PIRSF002595">
    <property type="entry name" value="RR_SKN7"/>
    <property type="match status" value="1"/>
</dbReference>
<feature type="domain" description="Response regulatory" evidence="11">
    <location>
        <begin position="468"/>
        <end position="582"/>
    </location>
</feature>
<proteinExistence type="predicted"/>
<evidence type="ECO:0000256" key="10">
    <source>
        <dbReference type="SAM" id="MobiDB-lite"/>
    </source>
</evidence>
<comment type="caution">
    <text evidence="12">The sequence shown here is derived from an EMBL/GenBank/DDBJ whole genome shotgun (WGS) entry which is preliminary data.</text>
</comment>
<keyword evidence="7 8" id="KW-0539">Nucleus</keyword>
<keyword evidence="6 8" id="KW-0804">Transcription</keyword>
<reference evidence="12" key="1">
    <citation type="journal article" date="2022" name="IScience">
        <title>Evolution of zygomycete secretomes and the origins of terrestrial fungal ecologies.</title>
        <authorList>
            <person name="Chang Y."/>
            <person name="Wang Y."/>
            <person name="Mondo S."/>
            <person name="Ahrendt S."/>
            <person name="Andreopoulos W."/>
            <person name="Barry K."/>
            <person name="Beard J."/>
            <person name="Benny G.L."/>
            <person name="Blankenship S."/>
            <person name="Bonito G."/>
            <person name="Cuomo C."/>
            <person name="Desiro A."/>
            <person name="Gervers K.A."/>
            <person name="Hundley H."/>
            <person name="Kuo A."/>
            <person name="LaButti K."/>
            <person name="Lang B.F."/>
            <person name="Lipzen A."/>
            <person name="O'Donnell K."/>
            <person name="Pangilinan J."/>
            <person name="Reynolds N."/>
            <person name="Sandor L."/>
            <person name="Smith M.E."/>
            <person name="Tsang A."/>
            <person name="Grigoriev I.V."/>
            <person name="Stajich J.E."/>
            <person name="Spatafora J.W."/>
        </authorList>
    </citation>
    <scope>NUCLEOTIDE SEQUENCE</scope>
    <source>
        <strain evidence="12">RSA 2281</strain>
    </source>
</reference>
<keyword evidence="3" id="KW-0902">Two-component regulatory system</keyword>
<dbReference type="InterPro" id="IPR000232">
    <property type="entry name" value="HSF_DNA-bd"/>
</dbReference>
<dbReference type="AlphaFoldDB" id="A0AAD5P9H3"/>